<name>A0AAQ3PDB7_VIGMU</name>
<organism evidence="2 3">
    <name type="scientific">Vigna mungo</name>
    <name type="common">Black gram</name>
    <name type="synonym">Phaseolus mungo</name>
    <dbReference type="NCBI Taxonomy" id="3915"/>
    <lineage>
        <taxon>Eukaryota</taxon>
        <taxon>Viridiplantae</taxon>
        <taxon>Streptophyta</taxon>
        <taxon>Embryophyta</taxon>
        <taxon>Tracheophyta</taxon>
        <taxon>Spermatophyta</taxon>
        <taxon>Magnoliopsida</taxon>
        <taxon>eudicotyledons</taxon>
        <taxon>Gunneridae</taxon>
        <taxon>Pentapetalae</taxon>
        <taxon>rosids</taxon>
        <taxon>fabids</taxon>
        <taxon>Fabales</taxon>
        <taxon>Fabaceae</taxon>
        <taxon>Papilionoideae</taxon>
        <taxon>50 kb inversion clade</taxon>
        <taxon>NPAAA clade</taxon>
        <taxon>indigoferoid/millettioid clade</taxon>
        <taxon>Phaseoleae</taxon>
        <taxon>Vigna</taxon>
    </lineage>
</organism>
<evidence type="ECO:0000313" key="2">
    <source>
        <dbReference type="EMBL" id="WVZ25435.1"/>
    </source>
</evidence>
<keyword evidence="3" id="KW-1185">Reference proteome</keyword>
<dbReference type="EMBL" id="CP144700">
    <property type="protein sequence ID" value="WVZ25435.1"/>
    <property type="molecule type" value="Genomic_DNA"/>
</dbReference>
<evidence type="ECO:0000256" key="1">
    <source>
        <dbReference type="SAM" id="MobiDB-lite"/>
    </source>
</evidence>
<evidence type="ECO:0000313" key="3">
    <source>
        <dbReference type="Proteomes" id="UP001374535"/>
    </source>
</evidence>
<proteinExistence type="predicted"/>
<reference evidence="2 3" key="1">
    <citation type="journal article" date="2023" name="Life. Sci Alliance">
        <title>Evolutionary insights into 3D genome organization and epigenetic landscape of Vigna mungo.</title>
        <authorList>
            <person name="Junaid A."/>
            <person name="Singh B."/>
            <person name="Bhatia S."/>
        </authorList>
    </citation>
    <scope>NUCLEOTIDE SEQUENCE [LARGE SCALE GENOMIC DNA]</scope>
    <source>
        <strain evidence="2">Urdbean</strain>
    </source>
</reference>
<feature type="compositionally biased region" description="Polar residues" evidence="1">
    <location>
        <begin position="1"/>
        <end position="10"/>
    </location>
</feature>
<sequence>MSPTYPSSHSGEALRRRSTTASRLRREKVGMGHLEADCFSATDLCFLRTGSECESERANSAWPELRRWVMTFSERAENDRRPLRTVGAETEAARAERRLRPAR</sequence>
<gene>
    <name evidence="2" type="ORF">V8G54_003979</name>
</gene>
<dbReference type="AlphaFoldDB" id="A0AAQ3PDB7"/>
<accession>A0AAQ3PDB7</accession>
<protein>
    <submittedName>
        <fullName evidence="2">Uncharacterized protein</fullName>
    </submittedName>
</protein>
<feature type="region of interest" description="Disordered" evidence="1">
    <location>
        <begin position="1"/>
        <end position="26"/>
    </location>
</feature>
<dbReference type="Proteomes" id="UP001374535">
    <property type="component" value="Chromosome 1"/>
</dbReference>